<dbReference type="RefSeq" id="WP_238249873.1">
    <property type="nucleotide sequence ID" value="NZ_BPQX01000034.1"/>
</dbReference>
<proteinExistence type="predicted"/>
<comment type="caution">
    <text evidence="2">The sequence shown here is derived from an EMBL/GenBank/DDBJ whole genome shotgun (WGS) entry which is preliminary data.</text>
</comment>
<evidence type="ECO:0000313" key="3">
    <source>
        <dbReference type="Proteomes" id="UP001236369"/>
    </source>
</evidence>
<evidence type="ECO:0000256" key="1">
    <source>
        <dbReference type="SAM" id="MobiDB-lite"/>
    </source>
</evidence>
<dbReference type="Proteomes" id="UP001236369">
    <property type="component" value="Unassembled WGS sequence"/>
</dbReference>
<protein>
    <submittedName>
        <fullName evidence="2">Uncharacterized protein</fullName>
    </submittedName>
</protein>
<keyword evidence="3" id="KW-1185">Reference proteome</keyword>
<accession>A0ABU0HNG7</accession>
<name>A0ABU0HNG7_9HYPH</name>
<evidence type="ECO:0000313" key="2">
    <source>
        <dbReference type="EMBL" id="MDQ0443039.1"/>
    </source>
</evidence>
<dbReference type="EMBL" id="JAUSVV010000005">
    <property type="protein sequence ID" value="MDQ0443039.1"/>
    <property type="molecule type" value="Genomic_DNA"/>
</dbReference>
<organism evidence="2 3">
    <name type="scientific">Methylobacterium persicinum</name>
    <dbReference type="NCBI Taxonomy" id="374426"/>
    <lineage>
        <taxon>Bacteria</taxon>
        <taxon>Pseudomonadati</taxon>
        <taxon>Pseudomonadota</taxon>
        <taxon>Alphaproteobacteria</taxon>
        <taxon>Hyphomicrobiales</taxon>
        <taxon>Methylobacteriaceae</taxon>
        <taxon>Methylobacterium</taxon>
    </lineage>
</organism>
<sequence>MFHSVFKTRAREALRRLTARGGPAGPTILPGLDTRPAPMRPVRPPAAMNDNPLAALEAEVERELRARGYLR</sequence>
<feature type="region of interest" description="Disordered" evidence="1">
    <location>
        <begin position="16"/>
        <end position="50"/>
    </location>
</feature>
<reference evidence="2 3" key="1">
    <citation type="submission" date="2023-07" db="EMBL/GenBank/DDBJ databases">
        <title>Genomic Encyclopedia of Type Strains, Phase IV (KMG-IV): sequencing the most valuable type-strain genomes for metagenomic binning, comparative biology and taxonomic classification.</title>
        <authorList>
            <person name="Goeker M."/>
        </authorList>
    </citation>
    <scope>NUCLEOTIDE SEQUENCE [LARGE SCALE GENOMIC DNA]</scope>
    <source>
        <strain evidence="2 3">DSM 19562</strain>
    </source>
</reference>
<gene>
    <name evidence="2" type="ORF">QO016_002537</name>
</gene>